<evidence type="ECO:0000313" key="2">
    <source>
        <dbReference type="EMBL" id="CAE0790264.1"/>
    </source>
</evidence>
<gene>
    <name evidence="2" type="ORF">EGYM00163_LOCUS1378</name>
</gene>
<evidence type="ECO:0000256" key="1">
    <source>
        <dbReference type="SAM" id="MobiDB-lite"/>
    </source>
</evidence>
<dbReference type="EMBL" id="HBJA01004242">
    <property type="protein sequence ID" value="CAE0790264.1"/>
    <property type="molecule type" value="Transcribed_RNA"/>
</dbReference>
<proteinExistence type="predicted"/>
<feature type="region of interest" description="Disordered" evidence="1">
    <location>
        <begin position="221"/>
        <end position="339"/>
    </location>
</feature>
<organism evidence="2">
    <name type="scientific">Eutreptiella gymnastica</name>
    <dbReference type="NCBI Taxonomy" id="73025"/>
    <lineage>
        <taxon>Eukaryota</taxon>
        <taxon>Discoba</taxon>
        <taxon>Euglenozoa</taxon>
        <taxon>Euglenida</taxon>
        <taxon>Spirocuta</taxon>
        <taxon>Euglenophyceae</taxon>
        <taxon>Eutreptiales</taxon>
        <taxon>Eutreptiaceae</taxon>
        <taxon>Eutreptiella</taxon>
    </lineage>
</organism>
<accession>A0A7S4C8M9</accession>
<dbReference type="AlphaFoldDB" id="A0A7S4C8M9"/>
<name>A0A7S4C8M9_9EUGL</name>
<protein>
    <submittedName>
        <fullName evidence="2">Uncharacterized protein</fullName>
    </submittedName>
</protein>
<reference evidence="2" key="1">
    <citation type="submission" date="2021-01" db="EMBL/GenBank/DDBJ databases">
        <authorList>
            <person name="Corre E."/>
            <person name="Pelletier E."/>
            <person name="Niang G."/>
            <person name="Scheremetjew M."/>
            <person name="Finn R."/>
            <person name="Kale V."/>
            <person name="Holt S."/>
            <person name="Cochrane G."/>
            <person name="Meng A."/>
            <person name="Brown T."/>
            <person name="Cohen L."/>
        </authorList>
    </citation>
    <scope>NUCLEOTIDE SEQUENCE</scope>
    <source>
        <strain evidence="2">CCMP1594</strain>
    </source>
</reference>
<sequence length="353" mass="37657">MEAMLTQRQWMEDLQALHFNPGKAAGDLRNRLLGVSVKQMALKWGAGQCLKRDLNKFVRNPAALLLLKPILQQEKFQGEAQVTKHVQQLKALVVLMEGQDDGDQDIMQTIVGLQSVHRSNRNTLTAECALLASLKEGADAGPVLEELASLFEEEVALTSRWLGIAAETLRMAGKDEVEGDPVTEDMVHAAWEEHEQKLSEVQIESQCLLRDILHGAASVDKPAAQEDATGTTATSPGAVPDPSGNADPQPDIAHAAGVHPEPATNLDKGGASDANPDVEQTLDSNPALQSVPCPVPEPSPCSDLSPPIHSTPHPEPEPQPDQEPTSGPGCSASADADAEVQCEKTQQSGCILC</sequence>